<evidence type="ECO:0000259" key="2">
    <source>
        <dbReference type="Pfam" id="PF00144"/>
    </source>
</evidence>
<dbReference type="PANTHER" id="PTHR46825:SF15">
    <property type="entry name" value="BETA-LACTAMASE-RELATED DOMAIN-CONTAINING PROTEIN"/>
    <property type="match status" value="1"/>
</dbReference>
<dbReference type="AlphaFoldDB" id="A0AAD7JMM2"/>
<evidence type="ECO:0000313" key="4">
    <source>
        <dbReference type="Proteomes" id="UP001215598"/>
    </source>
</evidence>
<keyword evidence="4" id="KW-1185">Reference proteome</keyword>
<comment type="similarity">
    <text evidence="1">Belongs to the peptidase S12 family.</text>
</comment>
<name>A0AAD7JMM2_9AGAR</name>
<organism evidence="3 4">
    <name type="scientific">Mycena metata</name>
    <dbReference type="NCBI Taxonomy" id="1033252"/>
    <lineage>
        <taxon>Eukaryota</taxon>
        <taxon>Fungi</taxon>
        <taxon>Dikarya</taxon>
        <taxon>Basidiomycota</taxon>
        <taxon>Agaricomycotina</taxon>
        <taxon>Agaricomycetes</taxon>
        <taxon>Agaricomycetidae</taxon>
        <taxon>Agaricales</taxon>
        <taxon>Marasmiineae</taxon>
        <taxon>Mycenaceae</taxon>
        <taxon>Mycena</taxon>
    </lineage>
</organism>
<dbReference type="PANTHER" id="PTHR46825">
    <property type="entry name" value="D-ALANYL-D-ALANINE-CARBOXYPEPTIDASE/ENDOPEPTIDASE AMPH"/>
    <property type="match status" value="1"/>
</dbReference>
<reference evidence="3" key="1">
    <citation type="submission" date="2023-03" db="EMBL/GenBank/DDBJ databases">
        <title>Massive genome expansion in bonnet fungi (Mycena s.s.) driven by repeated elements and novel gene families across ecological guilds.</title>
        <authorList>
            <consortium name="Lawrence Berkeley National Laboratory"/>
            <person name="Harder C.B."/>
            <person name="Miyauchi S."/>
            <person name="Viragh M."/>
            <person name="Kuo A."/>
            <person name="Thoen E."/>
            <person name="Andreopoulos B."/>
            <person name="Lu D."/>
            <person name="Skrede I."/>
            <person name="Drula E."/>
            <person name="Henrissat B."/>
            <person name="Morin E."/>
            <person name="Kohler A."/>
            <person name="Barry K."/>
            <person name="LaButti K."/>
            <person name="Morin E."/>
            <person name="Salamov A."/>
            <person name="Lipzen A."/>
            <person name="Mereny Z."/>
            <person name="Hegedus B."/>
            <person name="Baldrian P."/>
            <person name="Stursova M."/>
            <person name="Weitz H."/>
            <person name="Taylor A."/>
            <person name="Grigoriev I.V."/>
            <person name="Nagy L.G."/>
            <person name="Martin F."/>
            <person name="Kauserud H."/>
        </authorList>
    </citation>
    <scope>NUCLEOTIDE SEQUENCE</scope>
    <source>
        <strain evidence="3">CBHHK182m</strain>
    </source>
</reference>
<comment type="caution">
    <text evidence="3">The sequence shown here is derived from an EMBL/GenBank/DDBJ whole genome shotgun (WGS) entry which is preliminary data.</text>
</comment>
<dbReference type="InterPro" id="IPR001466">
    <property type="entry name" value="Beta-lactam-related"/>
</dbReference>
<dbReference type="InterPro" id="IPR012338">
    <property type="entry name" value="Beta-lactam/transpept-like"/>
</dbReference>
<dbReference type="EMBL" id="JARKIB010000021">
    <property type="protein sequence ID" value="KAJ7767788.1"/>
    <property type="molecule type" value="Genomic_DNA"/>
</dbReference>
<feature type="domain" description="Beta-lactamase-related" evidence="2">
    <location>
        <begin position="56"/>
        <end position="393"/>
    </location>
</feature>
<sequence length="591" mass="63648">MTIPIPRYFQSSQLQTMIFQPFVASLILTATLARSSQLPRDNGGNGTVIDDQLYSLIEAVVQANNITGMSVGIVTPNGQVEFASWGNRTESGEQVASDTIFGIGSLSKGFLSASLGILMQDFADGTNTTALPAGVTEFNWDTKMRDLLPEEWMTEDEFSTKKADLKDLLSHVTGLPTHDGSYSPEDSPRDLVLRMRDLRAAYELRQLFEYNNQMFIAGSYVVSKLSGMAYQGFVEERIMLPLNMTSSSLHPDRLSGSDKFSQTWTPSRRRIPFFLSTEQEAELIAGAGGVVSTAEDMLLWARLILNGGVDVHTNTTIIPQATFDLATTGNSVFLHEGTGSLSPAGYGLGWARLAYRGHEVIFHNGGAPGVSSVCTVYPYDGFAVVVLSNTAGSGTLNVAFGLADHILGLPEPSASAAAAPAPAPAPLMTPASATARSASLASRSNVLSVLTGTYSNVGYGNFTLCSAAQGTSSQCSNVVQDFNKVDAAAGKPSNSSELYSAWSRFWGTHLRLTPISGNDYIGEMTTLYVDGYGTDHTPFEDPVFDFKISFMEEEGEVVGLGFFVAENESWRAKRGGSIREIADVWFDKLQS</sequence>
<dbReference type="SUPFAM" id="SSF56601">
    <property type="entry name" value="beta-lactamase/transpeptidase-like"/>
    <property type="match status" value="1"/>
</dbReference>
<gene>
    <name evidence="3" type="ORF">B0H16DRAFT_1412151</name>
</gene>
<evidence type="ECO:0000313" key="3">
    <source>
        <dbReference type="EMBL" id="KAJ7767788.1"/>
    </source>
</evidence>
<evidence type="ECO:0000256" key="1">
    <source>
        <dbReference type="ARBA" id="ARBA00038215"/>
    </source>
</evidence>
<dbReference type="InterPro" id="IPR050491">
    <property type="entry name" value="AmpC-like"/>
</dbReference>
<proteinExistence type="inferred from homology"/>
<protein>
    <submittedName>
        <fullName evidence="3">Beta-lactamase/transpeptidase-like protein</fullName>
    </submittedName>
</protein>
<dbReference type="Gene3D" id="3.40.710.10">
    <property type="entry name" value="DD-peptidase/beta-lactamase superfamily"/>
    <property type="match status" value="1"/>
</dbReference>
<dbReference type="Pfam" id="PF00144">
    <property type="entry name" value="Beta-lactamase"/>
    <property type="match status" value="1"/>
</dbReference>
<dbReference type="Proteomes" id="UP001215598">
    <property type="component" value="Unassembled WGS sequence"/>
</dbReference>
<accession>A0AAD7JMM2</accession>